<dbReference type="PROSITE" id="PS50966">
    <property type="entry name" value="ZF_SWIM"/>
    <property type="match status" value="1"/>
</dbReference>
<keyword evidence="7" id="KW-1185">Reference proteome</keyword>
<dbReference type="InterPro" id="IPR038718">
    <property type="entry name" value="SNF2-like_sf"/>
</dbReference>
<dbReference type="PROSITE" id="PS51194">
    <property type="entry name" value="HELICASE_CTER"/>
    <property type="match status" value="1"/>
</dbReference>
<accession>A0ABT7LCK7</accession>
<dbReference type="Pfam" id="PF00176">
    <property type="entry name" value="SNF2-rel_dom"/>
    <property type="match status" value="1"/>
</dbReference>
<evidence type="ECO:0000259" key="3">
    <source>
        <dbReference type="PROSITE" id="PS50966"/>
    </source>
</evidence>
<feature type="domain" description="Helicase ATP-binding" evidence="4">
    <location>
        <begin position="638"/>
        <end position="800"/>
    </location>
</feature>
<dbReference type="InterPro" id="IPR000330">
    <property type="entry name" value="SNF2_N"/>
</dbReference>
<dbReference type="InterPro" id="IPR014001">
    <property type="entry name" value="Helicase_ATP-bd"/>
</dbReference>
<sequence>MESLPVYLEEIEKRFLDTMYQRGYNYFLQGRVKTLHYEGYNNKWYGKVVGSKIYHVIVSITEDDIDFDCECFAFREFDECKHVVACLLEIESRQPNNSPEMNVVKQEREQQTINYFVNAFSSFQQTQAYSKEIVTKQPLLVEFIVKTQSQFTRSNLWSIELKVGVKRTYVVKNINQFLTAVEADENYFFTERFTYDPTEHVFTRDDFDVIQLLLKIKKNELAYASNFYRKDDRSLTIPPMVVDEFLAKLKQTNFSFDSTYGSYKQIEIIDNEIPFSFKLDKGSNDNFSLDITTLMQTQLFDAYNYAWTNNALYKLTGEQQTILREISSGLKQPGRRFVEQESIPIAKEQMESFLSIVIPEMKKVGQLEITEQVSDQISQYPLKAKMLVDLDEETLLVDVEYNYGPITINPFQQYSVSEVADTNELIIRDVQKEQAIMTAIETALLKYNGKKLYVEGEEDMYNFLFHTLPYLEDKADIFLTNAVKTLLLPESHAPETSFDFNSDGSLLEVSFDMKDVDKNHLQDILQTVIEKKKYYRLPNGTFVSIEGNDQFRNISKLYADLNVSSSEFEDGKLQLPVYRALQVDEIINEGSRNKIRVGKQFRRLINDLKNPDQLDFDKPVNLQAELRDYQEIGFQWLKTLAHYSLGGILADDMGLGKTLQAITFLLSEKQQSEEAKPALIVSPASLVYNWKMEFEKFAPDLQVEVVIGSPIERQAMLESQVMPDVWITSYPTLRQDIDWYADRKFSSFFLDEAQAIKNAATKTSKAVRSINAHKRFALSGTPIENSLDELWAIFQVILPGFFPQQAVFRKLEEEKISKMVRPFILRRLKKDVLTELPDKIETTHVSELTTEQKGLYIAYLERIQKETKETLQTEGLNKSRIKILAGLTRLRQLCCHPSLFIENYEGSSGKLEQLIEIVSNAQDNKKRMLIFSQFTSMLHIIREQLTSMGIPFFYIDGQTPSKQRVEMVERFNQGENDIFLISLKAGGTGLNLTGADTVILYDLWWNPAVEEQAAGRAHRMGQKNVVQVIRLLTKGTIEEKIYQLQQRKKELIEKVIQPGEAMLSSITEDEIRELLSIN</sequence>
<dbReference type="PROSITE" id="PS51192">
    <property type="entry name" value="HELICASE_ATP_BIND_1"/>
    <property type="match status" value="1"/>
</dbReference>
<keyword evidence="2" id="KW-0862">Zinc</keyword>
<dbReference type="InterPro" id="IPR001650">
    <property type="entry name" value="Helicase_C-like"/>
</dbReference>
<dbReference type="SMART" id="SM00487">
    <property type="entry name" value="DEXDc"/>
    <property type="match status" value="1"/>
</dbReference>
<dbReference type="EMBL" id="JASTZU010000063">
    <property type="protein sequence ID" value="MDL4843169.1"/>
    <property type="molecule type" value="Genomic_DNA"/>
</dbReference>
<feature type="domain" description="SWIM-type" evidence="3">
    <location>
        <begin position="54"/>
        <end position="91"/>
    </location>
</feature>
<dbReference type="Gene3D" id="3.40.50.10810">
    <property type="entry name" value="Tandem AAA-ATPase domain"/>
    <property type="match status" value="1"/>
</dbReference>
<dbReference type="Gene3D" id="3.40.50.300">
    <property type="entry name" value="P-loop containing nucleotide triphosphate hydrolases"/>
    <property type="match status" value="1"/>
</dbReference>
<proteinExistence type="predicted"/>
<evidence type="ECO:0000256" key="1">
    <source>
        <dbReference type="ARBA" id="ARBA00022801"/>
    </source>
</evidence>
<comment type="caution">
    <text evidence="6">The sequence shown here is derived from an EMBL/GenBank/DDBJ whole genome shotgun (WGS) entry which is preliminary data.</text>
</comment>
<dbReference type="Pfam" id="PF08455">
    <property type="entry name" value="SNF2_assoc"/>
    <property type="match status" value="1"/>
</dbReference>
<dbReference type="SMART" id="SM00490">
    <property type="entry name" value="HELICc"/>
    <property type="match status" value="1"/>
</dbReference>
<gene>
    <name evidence="6" type="ORF">QQS35_22280</name>
</gene>
<dbReference type="InterPro" id="IPR027417">
    <property type="entry name" value="P-loop_NTPase"/>
</dbReference>
<dbReference type="CDD" id="cd18793">
    <property type="entry name" value="SF2_C_SNF"/>
    <property type="match status" value="1"/>
</dbReference>
<feature type="domain" description="Helicase C-terminal" evidence="5">
    <location>
        <begin position="910"/>
        <end position="1067"/>
    </location>
</feature>
<keyword evidence="1" id="KW-0378">Hydrolase</keyword>
<dbReference type="GO" id="GO:0004386">
    <property type="term" value="F:helicase activity"/>
    <property type="evidence" value="ECO:0007669"/>
    <property type="project" value="UniProtKB-KW"/>
</dbReference>
<dbReference type="RefSeq" id="WP_285934466.1">
    <property type="nucleotide sequence ID" value="NZ_JASTZU010000063.1"/>
</dbReference>
<dbReference type="InterPro" id="IPR007527">
    <property type="entry name" value="Znf_SWIM"/>
</dbReference>
<keyword evidence="2" id="KW-0863">Zinc-finger</keyword>
<evidence type="ECO:0000256" key="2">
    <source>
        <dbReference type="PROSITE-ProRule" id="PRU00325"/>
    </source>
</evidence>
<dbReference type="SUPFAM" id="SSF52540">
    <property type="entry name" value="P-loop containing nucleoside triphosphate hydrolases"/>
    <property type="match status" value="2"/>
</dbReference>
<dbReference type="InterPro" id="IPR013663">
    <property type="entry name" value="Helicase_SWF/SNF/SWI_bac"/>
</dbReference>
<reference evidence="6 7" key="1">
    <citation type="submission" date="2023-06" db="EMBL/GenBank/DDBJ databases">
        <title>Aquibacillus rhizosphaerae LR5S19.</title>
        <authorList>
            <person name="Sun J.-Q."/>
        </authorList>
    </citation>
    <scope>NUCLEOTIDE SEQUENCE [LARGE SCALE GENOMIC DNA]</scope>
    <source>
        <strain evidence="6 7">LR5S19</strain>
    </source>
</reference>
<evidence type="ECO:0000259" key="5">
    <source>
        <dbReference type="PROSITE" id="PS51194"/>
    </source>
</evidence>
<keyword evidence="2" id="KW-0479">Metal-binding</keyword>
<dbReference type="Pfam" id="PF00271">
    <property type="entry name" value="Helicase_C"/>
    <property type="match status" value="1"/>
</dbReference>
<keyword evidence="6" id="KW-0347">Helicase</keyword>
<dbReference type="InterPro" id="IPR049730">
    <property type="entry name" value="SNF2/RAD54-like_C"/>
</dbReference>
<keyword evidence="6" id="KW-0547">Nucleotide-binding</keyword>
<organism evidence="6 7">
    <name type="scientific">Aquibacillus rhizosphaerae</name>
    <dbReference type="NCBI Taxonomy" id="3051431"/>
    <lineage>
        <taxon>Bacteria</taxon>
        <taxon>Bacillati</taxon>
        <taxon>Bacillota</taxon>
        <taxon>Bacilli</taxon>
        <taxon>Bacillales</taxon>
        <taxon>Bacillaceae</taxon>
        <taxon>Aquibacillus</taxon>
    </lineage>
</organism>
<evidence type="ECO:0000313" key="6">
    <source>
        <dbReference type="EMBL" id="MDL4843169.1"/>
    </source>
</evidence>
<evidence type="ECO:0000313" key="7">
    <source>
        <dbReference type="Proteomes" id="UP001235343"/>
    </source>
</evidence>
<dbReference type="PANTHER" id="PTHR10799">
    <property type="entry name" value="SNF2/RAD54 HELICASE FAMILY"/>
    <property type="match status" value="1"/>
</dbReference>
<protein>
    <submittedName>
        <fullName evidence="6">DEAD/DEAH box helicase</fullName>
    </submittedName>
</protein>
<keyword evidence="6" id="KW-0067">ATP-binding</keyword>
<dbReference type="CDD" id="cd18012">
    <property type="entry name" value="DEXQc_arch_SWI2_SNF2"/>
    <property type="match status" value="1"/>
</dbReference>
<name>A0ABT7LCK7_9BACI</name>
<evidence type="ECO:0000259" key="4">
    <source>
        <dbReference type="PROSITE" id="PS51192"/>
    </source>
</evidence>
<dbReference type="Proteomes" id="UP001235343">
    <property type="component" value="Unassembled WGS sequence"/>
</dbReference>